<gene>
    <name evidence="8" type="ORF">IZO911_LOCUS6517</name>
    <name evidence="9" type="ORF">JYZ213_LOCUS8139</name>
    <name evidence="12" type="ORF">KXQ929_LOCUS18765</name>
    <name evidence="11" type="ORF">OKA104_LOCUS6866</name>
    <name evidence="13" type="ORF">OXD698_LOCUS21056</name>
    <name evidence="10" type="ORF">VCS650_LOCUS14299</name>
</gene>
<dbReference type="Gene3D" id="1.20.1340.10">
    <property type="entry name" value="dopa decarboxylase, N-terminal domain"/>
    <property type="match status" value="1"/>
</dbReference>
<evidence type="ECO:0000313" key="8">
    <source>
        <dbReference type="EMBL" id="CAF0793239.1"/>
    </source>
</evidence>
<comment type="cofactor">
    <cofactor evidence="1 6 7">
        <name>pyridoxal 5'-phosphate</name>
        <dbReference type="ChEBI" id="CHEBI:597326"/>
    </cofactor>
</comment>
<keyword evidence="5 7" id="KW-0456">Lyase</keyword>
<dbReference type="GO" id="GO:0019752">
    <property type="term" value="P:carboxylic acid metabolic process"/>
    <property type="evidence" value="ECO:0007669"/>
    <property type="project" value="InterPro"/>
</dbReference>
<keyword evidence="3" id="KW-0210">Decarboxylase</keyword>
<evidence type="ECO:0000256" key="2">
    <source>
        <dbReference type="ARBA" id="ARBA00009533"/>
    </source>
</evidence>
<dbReference type="GO" id="GO:0016831">
    <property type="term" value="F:carboxy-lyase activity"/>
    <property type="evidence" value="ECO:0007669"/>
    <property type="project" value="UniProtKB-KW"/>
</dbReference>
<dbReference type="EMBL" id="CAJOBB010001241">
    <property type="protein sequence ID" value="CAF3829537.1"/>
    <property type="molecule type" value="Genomic_DNA"/>
</dbReference>
<dbReference type="GO" id="GO:0030170">
    <property type="term" value="F:pyridoxal phosphate binding"/>
    <property type="evidence" value="ECO:0007669"/>
    <property type="project" value="InterPro"/>
</dbReference>
<dbReference type="Proteomes" id="UP000663860">
    <property type="component" value="Unassembled WGS sequence"/>
</dbReference>
<evidence type="ECO:0000313" key="12">
    <source>
        <dbReference type="EMBL" id="CAF3829537.1"/>
    </source>
</evidence>
<dbReference type="Proteomes" id="UP000663891">
    <property type="component" value="Unassembled WGS sequence"/>
</dbReference>
<dbReference type="InterPro" id="IPR002129">
    <property type="entry name" value="PyrdxlP-dep_de-COase"/>
</dbReference>
<dbReference type="Proteomes" id="UP000663844">
    <property type="component" value="Unassembled WGS sequence"/>
</dbReference>
<dbReference type="Proteomes" id="UP000663845">
    <property type="component" value="Unassembled WGS sequence"/>
</dbReference>
<protein>
    <submittedName>
        <fullName evidence="11">Uncharacterized protein</fullName>
    </submittedName>
</protein>
<evidence type="ECO:0000313" key="11">
    <source>
        <dbReference type="EMBL" id="CAF3605933.1"/>
    </source>
</evidence>
<dbReference type="InterPro" id="IPR015424">
    <property type="entry name" value="PyrdxlP-dep_Trfase"/>
</dbReference>
<dbReference type="Gene3D" id="3.40.640.10">
    <property type="entry name" value="Type I PLP-dependent aspartate aminotransferase-like (Major domain)"/>
    <property type="match status" value="1"/>
</dbReference>
<dbReference type="EMBL" id="CAJOAZ010001710">
    <property type="protein sequence ID" value="CAF3847183.1"/>
    <property type="molecule type" value="Genomic_DNA"/>
</dbReference>
<evidence type="ECO:0000256" key="7">
    <source>
        <dbReference type="RuleBase" id="RU000382"/>
    </source>
</evidence>
<comment type="similarity">
    <text evidence="2 7">Belongs to the group II decarboxylase family.</text>
</comment>
<comment type="caution">
    <text evidence="11">The sequence shown here is derived from an EMBL/GenBank/DDBJ whole genome shotgun (WGS) entry which is preliminary data.</text>
</comment>
<dbReference type="EMBL" id="CAJNOG010000055">
    <property type="protein sequence ID" value="CAF0855539.1"/>
    <property type="molecule type" value="Genomic_DNA"/>
</dbReference>
<dbReference type="Pfam" id="PF00282">
    <property type="entry name" value="Pyridoxal_deC"/>
    <property type="match status" value="1"/>
</dbReference>
<evidence type="ECO:0000256" key="1">
    <source>
        <dbReference type="ARBA" id="ARBA00001933"/>
    </source>
</evidence>
<dbReference type="SUPFAM" id="SSF53383">
    <property type="entry name" value="PLP-dependent transferases"/>
    <property type="match status" value="1"/>
</dbReference>
<dbReference type="EMBL" id="CAJNON010000119">
    <property type="protein sequence ID" value="CAF0992934.1"/>
    <property type="molecule type" value="Genomic_DNA"/>
</dbReference>
<reference evidence="11" key="1">
    <citation type="submission" date="2021-02" db="EMBL/GenBank/DDBJ databases">
        <authorList>
            <person name="Nowell W R."/>
        </authorList>
    </citation>
    <scope>NUCLEOTIDE SEQUENCE</scope>
</reference>
<dbReference type="EMBL" id="CAJOAY010000258">
    <property type="protein sequence ID" value="CAF3605933.1"/>
    <property type="molecule type" value="Genomic_DNA"/>
</dbReference>
<dbReference type="InterPro" id="IPR015422">
    <property type="entry name" value="PyrdxlP-dep_Trfase_small"/>
</dbReference>
<dbReference type="PANTHER" id="PTHR11999">
    <property type="entry name" value="GROUP II PYRIDOXAL-5-PHOSPHATE DECARBOXYLASE"/>
    <property type="match status" value="1"/>
</dbReference>
<keyword evidence="4 6" id="KW-0663">Pyridoxal phosphate</keyword>
<dbReference type="PRINTS" id="PR00800">
    <property type="entry name" value="YHDCRBOXLASE"/>
</dbReference>
<dbReference type="Proteomes" id="UP000663881">
    <property type="component" value="Unassembled WGS sequence"/>
</dbReference>
<evidence type="ECO:0000313" key="14">
    <source>
        <dbReference type="Proteomes" id="UP000663881"/>
    </source>
</evidence>
<dbReference type="InterPro" id="IPR010977">
    <property type="entry name" value="Aromatic_deC"/>
</dbReference>
<dbReference type="EMBL" id="CAJNOE010000041">
    <property type="protein sequence ID" value="CAF0793239.1"/>
    <property type="molecule type" value="Genomic_DNA"/>
</dbReference>
<evidence type="ECO:0000313" key="13">
    <source>
        <dbReference type="EMBL" id="CAF3847183.1"/>
    </source>
</evidence>
<dbReference type="InterPro" id="IPR015421">
    <property type="entry name" value="PyrdxlP-dep_Trfase_major"/>
</dbReference>
<accession>A0A818NK03</accession>
<evidence type="ECO:0000256" key="4">
    <source>
        <dbReference type="ARBA" id="ARBA00022898"/>
    </source>
</evidence>
<proteinExistence type="inferred from homology"/>
<dbReference type="PANTHER" id="PTHR11999:SF70">
    <property type="entry name" value="MIP05841P"/>
    <property type="match status" value="1"/>
</dbReference>
<dbReference type="OrthoDB" id="392571at2759"/>
<dbReference type="GO" id="GO:0006520">
    <property type="term" value="P:amino acid metabolic process"/>
    <property type="evidence" value="ECO:0007669"/>
    <property type="project" value="InterPro"/>
</dbReference>
<evidence type="ECO:0000256" key="3">
    <source>
        <dbReference type="ARBA" id="ARBA00022793"/>
    </source>
</evidence>
<dbReference type="AlphaFoldDB" id="A0A818NK03"/>
<dbReference type="Gene3D" id="3.90.1150.10">
    <property type="entry name" value="Aspartate Aminotransferase, domain 1"/>
    <property type="match status" value="1"/>
</dbReference>
<evidence type="ECO:0000256" key="5">
    <source>
        <dbReference type="ARBA" id="ARBA00023239"/>
    </source>
</evidence>
<evidence type="ECO:0000313" key="9">
    <source>
        <dbReference type="EMBL" id="CAF0855539.1"/>
    </source>
</evidence>
<organism evidence="11 14">
    <name type="scientific">Adineta steineri</name>
    <dbReference type="NCBI Taxonomy" id="433720"/>
    <lineage>
        <taxon>Eukaryota</taxon>
        <taxon>Metazoa</taxon>
        <taxon>Spiralia</taxon>
        <taxon>Gnathifera</taxon>
        <taxon>Rotifera</taxon>
        <taxon>Eurotatoria</taxon>
        <taxon>Bdelloidea</taxon>
        <taxon>Adinetida</taxon>
        <taxon>Adinetidae</taxon>
        <taxon>Adineta</taxon>
    </lineage>
</organism>
<evidence type="ECO:0000256" key="6">
    <source>
        <dbReference type="PIRSR" id="PIRSR602129-50"/>
    </source>
</evidence>
<name>A0A818NK03_9BILA</name>
<evidence type="ECO:0000313" key="10">
    <source>
        <dbReference type="EMBL" id="CAF0992934.1"/>
    </source>
</evidence>
<feature type="modified residue" description="N6-(pyridoxal phosphate)lysine" evidence="6">
    <location>
        <position position="281"/>
    </location>
</feature>
<sequence length="470" mass="52729">MLDAALDYIRTIRDRPVWRPIPEDVRAILEDAPLPEQSQSMMDVCHDVLTYILPYPRGNTHPRYWGWVKNEGTVGGVLADMIISAINPNSSGGSFHSGYLVERAVIDWMRQVFGFPKMKNGGLLIGGASMATVISIATARRRALVNIREDGHVNGPQLIAYASIEVHGCVIKALELLGFGSKALHLIPIDDNFCIKIDELKIAIQNDRDKGLVPFCIIGSAGTVTTGAFDDLIELSAVARVENMWFHVDGAFGSVIILDPQRRHLVAGIDQADSLAFDFHKWLHCPYDVGCVLIRDSADLQSTFSMEQSILAIVRKDTTNDALPFAQLGPDLSRSCRALKVWFTLKEHGTIKLGKKMADNCEQAQYLASLLEKHENIIHIIRPITLNVVNFRLEPDELDKTNHELIDMFNINLADDMQLSGIVYPSTSRIENRLYIRVCIVSHRSTREDVDIFVETMLKLYQIRLRISQQ</sequence>
<dbReference type="Proteomes" id="UP000663868">
    <property type="component" value="Unassembled WGS sequence"/>
</dbReference>